<sequence>MSFMEEQPSLRELNQNTHLKALSEKLGVAMELLSSKGPTAQLWVQYFKMKSSVEFYFPPSTGEQHADFGQARHNKDAVVPSSTICLRNFIPSQRPETSYLSRQELLEIQRSPAAMLLQLVCKQ</sequence>
<name>A0AAV6V212_9ARAC</name>
<dbReference type="AlphaFoldDB" id="A0AAV6V212"/>
<evidence type="ECO:0000313" key="1">
    <source>
        <dbReference type="EMBL" id="KAG8190619.1"/>
    </source>
</evidence>
<keyword evidence="2" id="KW-1185">Reference proteome</keyword>
<organism evidence="1 2">
    <name type="scientific">Oedothorax gibbosus</name>
    <dbReference type="NCBI Taxonomy" id="931172"/>
    <lineage>
        <taxon>Eukaryota</taxon>
        <taxon>Metazoa</taxon>
        <taxon>Ecdysozoa</taxon>
        <taxon>Arthropoda</taxon>
        <taxon>Chelicerata</taxon>
        <taxon>Arachnida</taxon>
        <taxon>Araneae</taxon>
        <taxon>Araneomorphae</taxon>
        <taxon>Entelegynae</taxon>
        <taxon>Araneoidea</taxon>
        <taxon>Linyphiidae</taxon>
        <taxon>Erigoninae</taxon>
        <taxon>Oedothorax</taxon>
    </lineage>
</organism>
<gene>
    <name evidence="1" type="ORF">JTE90_017883</name>
</gene>
<protein>
    <submittedName>
        <fullName evidence="1">Uncharacterized protein</fullName>
    </submittedName>
</protein>
<dbReference type="Proteomes" id="UP000827092">
    <property type="component" value="Unassembled WGS sequence"/>
</dbReference>
<reference evidence="1 2" key="1">
    <citation type="journal article" date="2022" name="Nat. Ecol. Evol.">
        <title>A masculinizing supergene underlies an exaggerated male reproductive morph in a spider.</title>
        <authorList>
            <person name="Hendrickx F."/>
            <person name="De Corte Z."/>
            <person name="Sonet G."/>
            <person name="Van Belleghem S.M."/>
            <person name="Kostlbacher S."/>
            <person name="Vangestel C."/>
        </authorList>
    </citation>
    <scope>NUCLEOTIDE SEQUENCE [LARGE SCALE GENOMIC DNA]</scope>
    <source>
        <strain evidence="1">W744_W776</strain>
    </source>
</reference>
<evidence type="ECO:0000313" key="2">
    <source>
        <dbReference type="Proteomes" id="UP000827092"/>
    </source>
</evidence>
<comment type="caution">
    <text evidence="1">The sequence shown here is derived from an EMBL/GenBank/DDBJ whole genome shotgun (WGS) entry which is preliminary data.</text>
</comment>
<proteinExistence type="predicted"/>
<dbReference type="EMBL" id="JAFNEN010000179">
    <property type="protein sequence ID" value="KAG8190619.1"/>
    <property type="molecule type" value="Genomic_DNA"/>
</dbReference>
<accession>A0AAV6V212</accession>